<comment type="caution">
    <text evidence="2">The sequence shown here is derived from an EMBL/GenBank/DDBJ whole genome shotgun (WGS) entry which is preliminary data.</text>
</comment>
<dbReference type="InterPro" id="IPR039422">
    <property type="entry name" value="MarR/SlyA-like"/>
</dbReference>
<dbReference type="InterPro" id="IPR036388">
    <property type="entry name" value="WH-like_DNA-bd_sf"/>
</dbReference>
<dbReference type="InterPro" id="IPR036390">
    <property type="entry name" value="WH_DNA-bd_sf"/>
</dbReference>
<dbReference type="AlphaFoldDB" id="A0A9W6KXD0"/>
<gene>
    <name evidence="2" type="ORF">GCM10017577_00800</name>
</gene>
<dbReference type="PRINTS" id="PR00598">
    <property type="entry name" value="HTHMARR"/>
</dbReference>
<evidence type="ECO:0000259" key="1">
    <source>
        <dbReference type="PROSITE" id="PS50995"/>
    </source>
</evidence>
<dbReference type="SUPFAM" id="SSF46785">
    <property type="entry name" value="Winged helix' DNA-binding domain"/>
    <property type="match status" value="1"/>
</dbReference>
<evidence type="ECO:0000313" key="3">
    <source>
        <dbReference type="Proteomes" id="UP001143463"/>
    </source>
</evidence>
<organism evidence="2 3">
    <name type="scientific">Pseudonocardia halophobica</name>
    <dbReference type="NCBI Taxonomy" id="29401"/>
    <lineage>
        <taxon>Bacteria</taxon>
        <taxon>Bacillati</taxon>
        <taxon>Actinomycetota</taxon>
        <taxon>Actinomycetes</taxon>
        <taxon>Pseudonocardiales</taxon>
        <taxon>Pseudonocardiaceae</taxon>
        <taxon>Pseudonocardia</taxon>
    </lineage>
</organism>
<proteinExistence type="predicted"/>
<feature type="domain" description="HTH marR-type" evidence="1">
    <location>
        <begin position="26"/>
        <end position="159"/>
    </location>
</feature>
<dbReference type="SMART" id="SM00347">
    <property type="entry name" value="HTH_MARR"/>
    <property type="match status" value="1"/>
</dbReference>
<dbReference type="EMBL" id="BSFQ01000001">
    <property type="protein sequence ID" value="GLL08940.1"/>
    <property type="molecule type" value="Genomic_DNA"/>
</dbReference>
<dbReference type="InterPro" id="IPR000835">
    <property type="entry name" value="HTH_MarR-typ"/>
</dbReference>
<reference evidence="2" key="2">
    <citation type="submission" date="2023-01" db="EMBL/GenBank/DDBJ databases">
        <authorList>
            <person name="Sun Q."/>
            <person name="Evtushenko L."/>
        </authorList>
    </citation>
    <scope>NUCLEOTIDE SEQUENCE</scope>
    <source>
        <strain evidence="2">VKM Ac-1069</strain>
    </source>
</reference>
<dbReference type="PANTHER" id="PTHR33164:SF104">
    <property type="entry name" value="TRANSCRIPTIONAL REGULATORY PROTEIN"/>
    <property type="match status" value="1"/>
</dbReference>
<dbReference type="RefSeq" id="WP_037042251.1">
    <property type="nucleotide sequence ID" value="NZ_BAAAUZ010000015.1"/>
</dbReference>
<dbReference type="Pfam" id="PF12802">
    <property type="entry name" value="MarR_2"/>
    <property type="match status" value="1"/>
</dbReference>
<dbReference type="Gene3D" id="1.10.10.10">
    <property type="entry name" value="Winged helix-like DNA-binding domain superfamily/Winged helix DNA-binding domain"/>
    <property type="match status" value="1"/>
</dbReference>
<protein>
    <submittedName>
        <fullName evidence="2">Transcriptional regulator</fullName>
    </submittedName>
</protein>
<name>A0A9W6KXD0_9PSEU</name>
<accession>A0A9W6KXD0</accession>
<evidence type="ECO:0000313" key="2">
    <source>
        <dbReference type="EMBL" id="GLL08940.1"/>
    </source>
</evidence>
<dbReference type="PANTHER" id="PTHR33164">
    <property type="entry name" value="TRANSCRIPTIONAL REGULATOR, MARR FAMILY"/>
    <property type="match status" value="1"/>
</dbReference>
<keyword evidence="3" id="KW-1185">Reference proteome</keyword>
<reference evidence="2" key="1">
    <citation type="journal article" date="2014" name="Int. J. Syst. Evol. Microbiol.">
        <title>Complete genome sequence of Corynebacterium casei LMG S-19264T (=DSM 44701T), isolated from a smear-ripened cheese.</title>
        <authorList>
            <consortium name="US DOE Joint Genome Institute (JGI-PGF)"/>
            <person name="Walter F."/>
            <person name="Albersmeier A."/>
            <person name="Kalinowski J."/>
            <person name="Ruckert C."/>
        </authorList>
    </citation>
    <scope>NUCLEOTIDE SEQUENCE</scope>
    <source>
        <strain evidence="2">VKM Ac-1069</strain>
    </source>
</reference>
<dbReference type="Proteomes" id="UP001143463">
    <property type="component" value="Unassembled WGS sequence"/>
</dbReference>
<dbReference type="PROSITE" id="PS50995">
    <property type="entry name" value="HTH_MARR_2"/>
    <property type="match status" value="1"/>
</dbReference>
<dbReference type="GO" id="GO:0003700">
    <property type="term" value="F:DNA-binding transcription factor activity"/>
    <property type="evidence" value="ECO:0007669"/>
    <property type="project" value="InterPro"/>
</dbReference>
<dbReference type="GO" id="GO:0006950">
    <property type="term" value="P:response to stress"/>
    <property type="evidence" value="ECO:0007669"/>
    <property type="project" value="TreeGrafter"/>
</dbReference>
<sequence>MTANRDAIDEIRAVWADRRPDLDTEPIAVVGRILRAARFLQQAADDWLADAGVTRAEFDVLSQLRRNDAPLRPGDLTAGVVGSPAATTKRLHKLTAAGLVTRTPDPDDARAARVALTPSGERLVDEVLPRQLAAEAELLEALTPAQRESLAALLRTALLAWEP</sequence>